<organism evidence="6 7">
    <name type="scientific">Streptodolium elevatio</name>
    <dbReference type="NCBI Taxonomy" id="3157996"/>
    <lineage>
        <taxon>Bacteria</taxon>
        <taxon>Bacillati</taxon>
        <taxon>Actinomycetota</taxon>
        <taxon>Actinomycetes</taxon>
        <taxon>Kitasatosporales</taxon>
        <taxon>Streptomycetaceae</taxon>
        <taxon>Streptodolium</taxon>
    </lineage>
</organism>
<evidence type="ECO:0000256" key="3">
    <source>
        <dbReference type="RuleBase" id="RU003737"/>
    </source>
</evidence>
<evidence type="ECO:0000313" key="6">
    <source>
        <dbReference type="EMBL" id="MEU8132512.1"/>
    </source>
</evidence>
<dbReference type="Gene3D" id="2.40.37.10">
    <property type="entry name" value="Lyase, Ornithine Decarboxylase, Chain A, domain 1"/>
    <property type="match status" value="1"/>
</dbReference>
<comment type="similarity">
    <text evidence="3">Belongs to the Orn/Lys/Arg decarboxylase class-II family.</text>
</comment>
<protein>
    <submittedName>
        <fullName evidence="6">Alanine racemase</fullName>
        <ecNumber evidence="6">5.1.1.1</ecNumber>
    </submittedName>
</protein>
<dbReference type="EC" id="5.1.1.1" evidence="6"/>
<evidence type="ECO:0000256" key="2">
    <source>
        <dbReference type="ARBA" id="ARBA00022898"/>
    </source>
</evidence>
<feature type="domain" description="Orn/DAP/Arg decarboxylase 2 N-terminal" evidence="5">
    <location>
        <begin position="5"/>
        <end position="248"/>
    </location>
</feature>
<evidence type="ECO:0000256" key="1">
    <source>
        <dbReference type="ARBA" id="ARBA00001933"/>
    </source>
</evidence>
<comment type="cofactor">
    <cofactor evidence="1">
        <name>pyridoxal 5'-phosphate</name>
        <dbReference type="ChEBI" id="CHEBI:597326"/>
    </cofactor>
</comment>
<dbReference type="InterPro" id="IPR022644">
    <property type="entry name" value="De-COase2_N"/>
</dbReference>
<dbReference type="InterPro" id="IPR009006">
    <property type="entry name" value="Ala_racemase/Decarboxylase_C"/>
</dbReference>
<name>A0ABV3D9U5_9ACTN</name>
<dbReference type="InterPro" id="IPR002433">
    <property type="entry name" value="Orn_de-COase"/>
</dbReference>
<dbReference type="InterPro" id="IPR000183">
    <property type="entry name" value="Orn/DAP/Arg_de-COase"/>
</dbReference>
<gene>
    <name evidence="6" type="ORF">AB0C36_03300</name>
</gene>
<dbReference type="SUPFAM" id="SSF50621">
    <property type="entry name" value="Alanine racemase C-terminal domain-like"/>
    <property type="match status" value="1"/>
</dbReference>
<dbReference type="PRINTS" id="PR01182">
    <property type="entry name" value="ORNDCRBXLASE"/>
</dbReference>
<reference evidence="6 7" key="1">
    <citation type="submission" date="2024-06" db="EMBL/GenBank/DDBJ databases">
        <title>The Natural Products Discovery Center: Release of the First 8490 Sequenced Strains for Exploring Actinobacteria Biosynthetic Diversity.</title>
        <authorList>
            <person name="Kalkreuter E."/>
            <person name="Kautsar S.A."/>
            <person name="Yang D."/>
            <person name="Bader C.D."/>
            <person name="Teijaro C.N."/>
            <person name="Fluegel L."/>
            <person name="Davis C.M."/>
            <person name="Simpson J.R."/>
            <person name="Lauterbach L."/>
            <person name="Steele A.D."/>
            <person name="Gui C."/>
            <person name="Meng S."/>
            <person name="Li G."/>
            <person name="Viehrig K."/>
            <person name="Ye F."/>
            <person name="Su P."/>
            <person name="Kiefer A.F."/>
            <person name="Nichols A."/>
            <person name="Cepeda A.J."/>
            <person name="Yan W."/>
            <person name="Fan B."/>
            <person name="Jiang Y."/>
            <person name="Adhikari A."/>
            <person name="Zheng C.-J."/>
            <person name="Schuster L."/>
            <person name="Cowan T.M."/>
            <person name="Smanski M.J."/>
            <person name="Chevrette M.G."/>
            <person name="De Carvalho L.P.S."/>
            <person name="Shen B."/>
        </authorList>
    </citation>
    <scope>NUCLEOTIDE SEQUENCE [LARGE SCALE GENOMIC DNA]</scope>
    <source>
        <strain evidence="6 7">NPDC048946</strain>
    </source>
</reference>
<evidence type="ECO:0000259" key="4">
    <source>
        <dbReference type="Pfam" id="PF00278"/>
    </source>
</evidence>
<dbReference type="GO" id="GO:0008784">
    <property type="term" value="F:alanine racemase activity"/>
    <property type="evidence" value="ECO:0007669"/>
    <property type="project" value="UniProtKB-EC"/>
</dbReference>
<sequence length="376" mass="39669">MFGLREHVAAVAAALPPGVELYYAAKANPDAEVLRAVAAHVHGFEVASGGEFAHVREAVPGKPIAFGGPGKTPSELAEAVGSKVHRLHVESEQETHRVAALARATGRTVDVLLRANPPIELPGTGPAALTMGGLATPFGMDPEVLDRCAKLLADEPRVRLRGLHAHLASGLGPDDLGEVAARLLAWADAWAARNGVDLRELNVGGGMAVDYATPEARFDWAAYGKALGGLVRPGGPVLRVEPGRAVAAYHGWYVTDVLDVKHSRGQAFAVVRGGTHHLRTPVARGHAQPFAVLARDSWPYAWPRPSTSGEPVTVVGQLCTPKDVLAARVPVTGAVRAGDRLVFAMAGAYAWNISHRDFLMHEPPTFHYLAGAGGRT</sequence>
<feature type="domain" description="Orn/DAP/Arg decarboxylase 2 C-terminal" evidence="4">
    <location>
        <begin position="251"/>
        <end position="347"/>
    </location>
</feature>
<dbReference type="InterPro" id="IPR022643">
    <property type="entry name" value="De-COase2_C"/>
</dbReference>
<evidence type="ECO:0000259" key="5">
    <source>
        <dbReference type="Pfam" id="PF02784"/>
    </source>
</evidence>
<dbReference type="Pfam" id="PF02784">
    <property type="entry name" value="Orn_Arg_deC_N"/>
    <property type="match status" value="1"/>
</dbReference>
<dbReference type="RefSeq" id="WP_358348453.1">
    <property type="nucleotide sequence ID" value="NZ_JBEZFP010000005.1"/>
</dbReference>
<dbReference type="PANTHER" id="PTHR43727">
    <property type="entry name" value="DIAMINOPIMELATE DECARBOXYLASE"/>
    <property type="match status" value="1"/>
</dbReference>
<dbReference type="Pfam" id="PF00278">
    <property type="entry name" value="Orn_DAP_Arg_deC"/>
    <property type="match status" value="1"/>
</dbReference>
<keyword evidence="6" id="KW-0413">Isomerase</keyword>
<dbReference type="SUPFAM" id="SSF51419">
    <property type="entry name" value="PLP-binding barrel"/>
    <property type="match status" value="1"/>
</dbReference>
<dbReference type="Gene3D" id="3.20.20.10">
    <property type="entry name" value="Alanine racemase"/>
    <property type="match status" value="1"/>
</dbReference>
<dbReference type="EMBL" id="JBEZFP010000005">
    <property type="protein sequence ID" value="MEU8132512.1"/>
    <property type="molecule type" value="Genomic_DNA"/>
</dbReference>
<dbReference type="InterPro" id="IPR029066">
    <property type="entry name" value="PLP-binding_barrel"/>
</dbReference>
<evidence type="ECO:0000313" key="7">
    <source>
        <dbReference type="Proteomes" id="UP001551482"/>
    </source>
</evidence>
<comment type="caution">
    <text evidence="6">The sequence shown here is derived from an EMBL/GenBank/DDBJ whole genome shotgun (WGS) entry which is preliminary data.</text>
</comment>
<proteinExistence type="inferred from homology"/>
<keyword evidence="7" id="KW-1185">Reference proteome</keyword>
<dbReference type="PRINTS" id="PR01179">
    <property type="entry name" value="ODADCRBXLASE"/>
</dbReference>
<dbReference type="Proteomes" id="UP001551482">
    <property type="component" value="Unassembled WGS sequence"/>
</dbReference>
<keyword evidence="2" id="KW-0663">Pyridoxal phosphate</keyword>
<dbReference type="PANTHER" id="PTHR43727:SF2">
    <property type="entry name" value="GROUP IV DECARBOXYLASE"/>
    <property type="match status" value="1"/>
</dbReference>
<accession>A0ABV3D9U5</accession>